<dbReference type="EMBL" id="JAVRJZ010000010">
    <property type="protein sequence ID" value="KAK2717802.1"/>
    <property type="molecule type" value="Genomic_DNA"/>
</dbReference>
<proteinExistence type="predicted"/>
<evidence type="ECO:0000256" key="1">
    <source>
        <dbReference type="SAM" id="Coils"/>
    </source>
</evidence>
<evidence type="ECO:0000313" key="2">
    <source>
        <dbReference type="EMBL" id="KAK2717802.1"/>
    </source>
</evidence>
<dbReference type="AlphaFoldDB" id="A0AA88I9L5"/>
<organism evidence="2 3">
    <name type="scientific">Artemia franciscana</name>
    <name type="common">Brine shrimp</name>
    <name type="synonym">Artemia sanfranciscana</name>
    <dbReference type="NCBI Taxonomy" id="6661"/>
    <lineage>
        <taxon>Eukaryota</taxon>
        <taxon>Metazoa</taxon>
        <taxon>Ecdysozoa</taxon>
        <taxon>Arthropoda</taxon>
        <taxon>Crustacea</taxon>
        <taxon>Branchiopoda</taxon>
        <taxon>Anostraca</taxon>
        <taxon>Artemiidae</taxon>
        <taxon>Artemia</taxon>
    </lineage>
</organism>
<evidence type="ECO:0000313" key="3">
    <source>
        <dbReference type="Proteomes" id="UP001187531"/>
    </source>
</evidence>
<keyword evidence="3" id="KW-1185">Reference proteome</keyword>
<gene>
    <name evidence="2" type="ORF">QYM36_006562</name>
</gene>
<dbReference type="Proteomes" id="UP001187531">
    <property type="component" value="Unassembled WGS sequence"/>
</dbReference>
<name>A0AA88I9L5_ARTSF</name>
<keyword evidence="1" id="KW-0175">Coiled coil</keyword>
<protein>
    <submittedName>
        <fullName evidence="2">Uncharacterized protein</fullName>
    </submittedName>
</protein>
<feature type="coiled-coil region" evidence="1">
    <location>
        <begin position="320"/>
        <end position="362"/>
    </location>
</feature>
<reference evidence="2" key="1">
    <citation type="submission" date="2023-07" db="EMBL/GenBank/DDBJ databases">
        <title>Chromosome-level genome assembly of Artemia franciscana.</title>
        <authorList>
            <person name="Jo E."/>
        </authorList>
    </citation>
    <scope>NUCLEOTIDE SEQUENCE</scope>
    <source>
        <tissue evidence="2">Whole body</tissue>
    </source>
</reference>
<comment type="caution">
    <text evidence="2">The sequence shown here is derived from an EMBL/GenBank/DDBJ whole genome shotgun (WGS) entry which is preliminary data.</text>
</comment>
<accession>A0AA88I9L5</accession>
<sequence length="437" mass="50861">MQTINAENPTKKEKMQSTVSCLIGEIKDLFVSNETFKGESAKDKIMNLVEKYDHSSVLEEFLKQSRNQLCEMERLKQQVKNKVTETKEKTGTAELEEDVLELTTKLNGMQSHVHELKSRVIPEYKLRNSRMKEELVRTIQNRMAVDGDPCWQLAEITCALAAKRGLIEYYQNELKTEENEYIVHELDVVQNMRSKSDLALTIAAKGFTEKIYQNSVLLQDIRQYKPAVPQLSDVVHPSGLRSLKIKEVQLLLSSFEKLLTTQQPWYEKESINLLPPLNVMTKRKTIDSFLRIKSLDEFMNSTQQTFEAKRLIFSKNESRVQNARDKIEEIYKKREGMEKSLFPRLKAKLERAEKEKETLECSQKALDNWQVFIFSFSFENYNAALCKLAIQIVVKSIINIGILRKNVSLQKHRKQGTQIRTQSMASWWDLPVSMYFL</sequence>